<dbReference type="PROSITE" id="PS51257">
    <property type="entry name" value="PROKAR_LIPOPROTEIN"/>
    <property type="match status" value="1"/>
</dbReference>
<evidence type="ECO:0000313" key="3">
    <source>
        <dbReference type="EMBL" id="KZF19541.1"/>
    </source>
</evidence>
<dbReference type="GeneID" id="28901532"/>
<keyword evidence="2" id="KW-0732">Signal</keyword>
<dbReference type="OrthoDB" id="2342176at2759"/>
<protein>
    <submittedName>
        <fullName evidence="3">Lytic polysaccharide monooxygenase</fullName>
    </submittedName>
</protein>
<evidence type="ECO:0000256" key="2">
    <source>
        <dbReference type="SAM" id="SignalP"/>
    </source>
</evidence>
<organism evidence="3 4">
    <name type="scientific">Xylona heveae (strain CBS 132557 / TC161)</name>
    <dbReference type="NCBI Taxonomy" id="1328760"/>
    <lineage>
        <taxon>Eukaryota</taxon>
        <taxon>Fungi</taxon>
        <taxon>Dikarya</taxon>
        <taxon>Ascomycota</taxon>
        <taxon>Pezizomycotina</taxon>
        <taxon>Xylonomycetes</taxon>
        <taxon>Xylonales</taxon>
        <taxon>Xylonaceae</taxon>
        <taxon>Xylona</taxon>
    </lineage>
</organism>
<proteinExistence type="predicted"/>
<dbReference type="Proteomes" id="UP000076632">
    <property type="component" value="Unassembled WGS sequence"/>
</dbReference>
<evidence type="ECO:0000313" key="4">
    <source>
        <dbReference type="Proteomes" id="UP000076632"/>
    </source>
</evidence>
<name>A0A164ZUH7_XYLHT</name>
<dbReference type="AlphaFoldDB" id="A0A164ZUH7"/>
<feature type="signal peptide" evidence="2">
    <location>
        <begin position="1"/>
        <end position="21"/>
    </location>
</feature>
<evidence type="ECO:0000256" key="1">
    <source>
        <dbReference type="SAM" id="MobiDB-lite"/>
    </source>
</evidence>
<dbReference type="GO" id="GO:0004497">
    <property type="term" value="F:monooxygenase activity"/>
    <property type="evidence" value="ECO:0007669"/>
    <property type="project" value="UniProtKB-KW"/>
</dbReference>
<feature type="compositionally biased region" description="Polar residues" evidence="1">
    <location>
        <begin position="292"/>
        <end position="321"/>
    </location>
</feature>
<feature type="chain" id="PRO_5007855006" evidence="2">
    <location>
        <begin position="22"/>
        <end position="338"/>
    </location>
</feature>
<dbReference type="RefSeq" id="XP_018185096.1">
    <property type="nucleotide sequence ID" value="XM_018336395.1"/>
</dbReference>
<feature type="region of interest" description="Disordered" evidence="1">
    <location>
        <begin position="229"/>
        <end position="338"/>
    </location>
</feature>
<dbReference type="InParanoid" id="A0A164ZUH7"/>
<keyword evidence="3" id="KW-0560">Oxidoreductase</keyword>
<dbReference type="EMBL" id="KV407466">
    <property type="protein sequence ID" value="KZF19541.1"/>
    <property type="molecule type" value="Genomic_DNA"/>
</dbReference>
<dbReference type="PANTHER" id="PTHR36182">
    <property type="entry name" value="PROTEIN, PUTATIVE (AFU_ORTHOLOGUE AFUA_6G10930)-RELATED"/>
    <property type="match status" value="1"/>
</dbReference>
<dbReference type="Gene3D" id="2.70.50.70">
    <property type="match status" value="1"/>
</dbReference>
<dbReference type="STRING" id="1328760.A0A164ZUH7"/>
<accession>A0A164ZUH7</accession>
<feature type="compositionally biased region" description="Low complexity" evidence="1">
    <location>
        <begin position="322"/>
        <end position="338"/>
    </location>
</feature>
<gene>
    <name evidence="3" type="ORF">L228DRAFT_285944</name>
</gene>
<keyword evidence="3" id="KW-0503">Monooxygenase</keyword>
<keyword evidence="4" id="KW-1185">Reference proteome</keyword>
<reference evidence="3 4" key="1">
    <citation type="journal article" date="2016" name="Fungal Biol.">
        <title>The genome of Xylona heveae provides a window into fungal endophytism.</title>
        <authorList>
            <person name="Gazis R."/>
            <person name="Kuo A."/>
            <person name="Riley R."/>
            <person name="LaButti K."/>
            <person name="Lipzen A."/>
            <person name="Lin J."/>
            <person name="Amirebrahimi M."/>
            <person name="Hesse C.N."/>
            <person name="Spatafora J.W."/>
            <person name="Henrissat B."/>
            <person name="Hainaut M."/>
            <person name="Grigoriev I.V."/>
            <person name="Hibbett D.S."/>
        </authorList>
    </citation>
    <scope>NUCLEOTIDE SEQUENCE [LARGE SCALE GENOMIC DNA]</scope>
    <source>
        <strain evidence="3 4">TC161</strain>
    </source>
</reference>
<sequence>MKQSTLAYALLLSAAACLVEGHRSSSYMEWPIPIRGHLEVRYAYDEIDYNMMEPLVTHSSDFPCKGYLKDKNIYTGAVLTSGMQYNMTLINSSPNHRGSCQFSLSYDNGTSFRVIKSIMGGCATTTKMNFTVPSFAPEGTAIFAWTWINRDQLPEFYMNCAQVEIMSPYSLPESPKSKLRTSFRKRSFYARDTLLDEPTSMEHLPEVFIANLESVNSCKTKEGEALVYPHPGPEVEFGDGVSPDSKPTENLCDDSIPPPQTLPQPNNDVRLAEDGFLPQDDSPLEIVPRPLETSQGDHASSSQSQANPPTDNASQLENATFSSADASPAEDSPLSGND</sequence>
<dbReference type="PANTHER" id="PTHR36182:SF1">
    <property type="entry name" value="PROTEIN, PUTATIVE (AFU_ORTHOLOGUE AFUA_6G10930)-RELATED"/>
    <property type="match status" value="1"/>
</dbReference>